<dbReference type="InterPro" id="IPR021132">
    <property type="entry name" value="Ribosomal_eL18/eL18-A/B/_CS"/>
</dbReference>
<accession>A0AAX4NG68</accession>
<dbReference type="NCBIfam" id="NF003079">
    <property type="entry name" value="PRK04005.1"/>
    <property type="match status" value="1"/>
</dbReference>
<evidence type="ECO:0000313" key="5">
    <source>
        <dbReference type="EMBL" id="WYX99766.1"/>
    </source>
</evidence>
<dbReference type="EMBL" id="CP133772">
    <property type="protein sequence ID" value="WYX99766.1"/>
    <property type="molecule type" value="Genomic_DNA"/>
</dbReference>
<dbReference type="Proteomes" id="UP001451606">
    <property type="component" value="Chromosome"/>
</dbReference>
<dbReference type="InterPro" id="IPR000039">
    <property type="entry name" value="Ribosomal_eL18"/>
</dbReference>
<dbReference type="GO" id="GO:0003723">
    <property type="term" value="F:RNA binding"/>
    <property type="evidence" value="ECO:0007669"/>
    <property type="project" value="TreeGrafter"/>
</dbReference>
<dbReference type="Pfam" id="PF17135">
    <property type="entry name" value="Ribosomal_L18"/>
    <property type="match status" value="1"/>
</dbReference>
<protein>
    <submittedName>
        <fullName evidence="5">50S ribosomal protein L18e</fullName>
    </submittedName>
</protein>
<dbReference type="PANTHER" id="PTHR10934">
    <property type="entry name" value="60S RIBOSOMAL PROTEIN L18"/>
    <property type="match status" value="1"/>
</dbReference>
<sequence>MSLKVERKSNPYLKDTILNLSRISREAGSAFWRDIAERLSEGRERYASINLGKIDRLVKDGETVVVPGSVLGSGYFEKKKVTVSALSISEKAKEKLASSESKFITLEDLAKDNPKGTNFKILR</sequence>
<dbReference type="AlphaFoldDB" id="A0AAX4NG68"/>
<evidence type="ECO:0000256" key="2">
    <source>
        <dbReference type="ARBA" id="ARBA00022980"/>
    </source>
</evidence>
<evidence type="ECO:0000256" key="1">
    <source>
        <dbReference type="ARBA" id="ARBA00006815"/>
    </source>
</evidence>
<dbReference type="PANTHER" id="PTHR10934:SF2">
    <property type="entry name" value="LARGE RIBOSOMAL SUBUNIT PROTEIN EL18"/>
    <property type="match status" value="1"/>
</dbReference>
<dbReference type="GO" id="GO:0003735">
    <property type="term" value="F:structural constituent of ribosome"/>
    <property type="evidence" value="ECO:0007669"/>
    <property type="project" value="InterPro"/>
</dbReference>
<comment type="similarity">
    <text evidence="1">Belongs to the eukaryotic ribosomal protein eL18 family.</text>
</comment>
<dbReference type="InterPro" id="IPR021131">
    <property type="entry name" value="Ribosomal_uL15/eL18"/>
</dbReference>
<feature type="domain" description="Large ribosomal subunit protein uL15/eL18" evidence="4">
    <location>
        <begin position="7"/>
        <end position="123"/>
    </location>
</feature>
<dbReference type="PROSITE" id="PS01106">
    <property type="entry name" value="RIBOSOMAL_L18E"/>
    <property type="match status" value="1"/>
</dbReference>
<gene>
    <name evidence="5" type="ORF">OXIME_000309</name>
</gene>
<dbReference type="InterPro" id="IPR036227">
    <property type="entry name" value="Ribosomal_uL15/eL18_sf"/>
</dbReference>
<dbReference type="GO" id="GO:0006412">
    <property type="term" value="P:translation"/>
    <property type="evidence" value="ECO:0007669"/>
    <property type="project" value="InterPro"/>
</dbReference>
<name>A0AAX4NG68_9ARCH</name>
<dbReference type="Gene3D" id="3.100.10.10">
    <property type="match status" value="1"/>
</dbReference>
<evidence type="ECO:0000256" key="3">
    <source>
        <dbReference type="ARBA" id="ARBA00023274"/>
    </source>
</evidence>
<keyword evidence="6" id="KW-1185">Reference proteome</keyword>
<keyword evidence="2 5" id="KW-0689">Ribosomal protein</keyword>
<dbReference type="GO" id="GO:0022625">
    <property type="term" value="C:cytosolic large ribosomal subunit"/>
    <property type="evidence" value="ECO:0007669"/>
    <property type="project" value="TreeGrafter"/>
</dbReference>
<keyword evidence="3" id="KW-0687">Ribonucleoprotein</keyword>
<dbReference type="GeneID" id="95967033"/>
<reference evidence="5 6" key="1">
    <citation type="submission" date="2023-09" db="EMBL/GenBank/DDBJ databases">
        <authorList>
            <person name="Golyshina O.V."/>
            <person name="Lunev E.A."/>
            <person name="Bargiela R."/>
            <person name="Gaines M.C."/>
            <person name="Daum B."/>
            <person name="Bale N.J."/>
            <person name="Koenen M."/>
            <person name="Sinninghe Damst J.S."/>
            <person name="Yakimov M."/>
            <person name="Golyshin P.N."/>
        </authorList>
    </citation>
    <scope>NUCLEOTIDE SEQUENCE [LARGE SCALE GENOMIC DNA]</scope>
    <source>
        <strain evidence="5 6">M1</strain>
    </source>
</reference>
<evidence type="ECO:0000313" key="6">
    <source>
        <dbReference type="Proteomes" id="UP001451606"/>
    </source>
</evidence>
<dbReference type="SUPFAM" id="SSF52080">
    <property type="entry name" value="Ribosomal proteins L15p and L18e"/>
    <property type="match status" value="1"/>
</dbReference>
<dbReference type="RefSeq" id="WP_393971728.1">
    <property type="nucleotide sequence ID" value="NZ_CP133772.1"/>
</dbReference>
<evidence type="ECO:0000259" key="4">
    <source>
        <dbReference type="Pfam" id="PF17135"/>
    </source>
</evidence>
<dbReference type="KEGG" id="omr:OXIME_000309"/>
<proteinExistence type="inferred from homology"/>
<organism evidence="5 6">
    <name type="scientific">Oxyplasma meridianum</name>
    <dbReference type="NCBI Taxonomy" id="3073602"/>
    <lineage>
        <taxon>Archaea</taxon>
        <taxon>Methanobacteriati</taxon>
        <taxon>Thermoplasmatota</taxon>
        <taxon>Thermoplasmata</taxon>
        <taxon>Thermoplasmatales</taxon>
        <taxon>Thermoplasmataceae</taxon>
        <taxon>Oxyplasma</taxon>
    </lineage>
</organism>